<organism evidence="8 9">
    <name type="scientific">Tulasnella calospora MUT 4182</name>
    <dbReference type="NCBI Taxonomy" id="1051891"/>
    <lineage>
        <taxon>Eukaryota</taxon>
        <taxon>Fungi</taxon>
        <taxon>Dikarya</taxon>
        <taxon>Basidiomycota</taxon>
        <taxon>Agaricomycotina</taxon>
        <taxon>Agaricomycetes</taxon>
        <taxon>Cantharellales</taxon>
        <taxon>Tulasnellaceae</taxon>
        <taxon>Tulasnella</taxon>
    </lineage>
</organism>
<comment type="subcellular location">
    <subcellularLocation>
        <location evidence="1">Nucleus</location>
    </subcellularLocation>
</comment>
<protein>
    <recommendedName>
        <fullName evidence="7">HSF-type DNA-binding domain-containing protein</fullName>
    </recommendedName>
</protein>
<dbReference type="STRING" id="1051891.A0A0C3QW17"/>
<dbReference type="PANTHER" id="PTHR10015:SF427">
    <property type="entry name" value="HEAT SHOCK FACTOR PROTEIN"/>
    <property type="match status" value="1"/>
</dbReference>
<dbReference type="PRINTS" id="PR00056">
    <property type="entry name" value="HSFDOMAIN"/>
</dbReference>
<feature type="compositionally biased region" description="Polar residues" evidence="6">
    <location>
        <begin position="159"/>
        <end position="169"/>
    </location>
</feature>
<evidence type="ECO:0000256" key="1">
    <source>
        <dbReference type="ARBA" id="ARBA00004123"/>
    </source>
</evidence>
<evidence type="ECO:0000313" key="9">
    <source>
        <dbReference type="Proteomes" id="UP000054248"/>
    </source>
</evidence>
<gene>
    <name evidence="8" type="ORF">M407DRAFT_3685</name>
</gene>
<comment type="similarity">
    <text evidence="2 5">Belongs to the HSF family.</text>
</comment>
<reference evidence="9" key="2">
    <citation type="submission" date="2015-01" db="EMBL/GenBank/DDBJ databases">
        <title>Evolutionary Origins and Diversification of the Mycorrhizal Mutualists.</title>
        <authorList>
            <consortium name="DOE Joint Genome Institute"/>
            <consortium name="Mycorrhizal Genomics Consortium"/>
            <person name="Kohler A."/>
            <person name="Kuo A."/>
            <person name="Nagy L.G."/>
            <person name="Floudas D."/>
            <person name="Copeland A."/>
            <person name="Barry K.W."/>
            <person name="Cichocki N."/>
            <person name="Veneault-Fourrey C."/>
            <person name="LaButti K."/>
            <person name="Lindquist E.A."/>
            <person name="Lipzen A."/>
            <person name="Lundell T."/>
            <person name="Morin E."/>
            <person name="Murat C."/>
            <person name="Riley R."/>
            <person name="Ohm R."/>
            <person name="Sun H."/>
            <person name="Tunlid A."/>
            <person name="Henrissat B."/>
            <person name="Grigoriev I.V."/>
            <person name="Hibbett D.S."/>
            <person name="Martin F."/>
        </authorList>
    </citation>
    <scope>NUCLEOTIDE SEQUENCE [LARGE SCALE GENOMIC DNA]</scope>
    <source>
        <strain evidence="9">MUT 4182</strain>
    </source>
</reference>
<dbReference type="Proteomes" id="UP000054248">
    <property type="component" value="Unassembled WGS sequence"/>
</dbReference>
<sequence>MADLYNGYRPSSASSTKDDHHQPSYPPSNNSLVYGLPATPSLPSSSASPLDMDHRDQDPSKPSQSSEPPKMESKPQATFLTKLYALLERPEYQSMIRWDANGEQIIVERPEQLALHVLPSIYRQSRFASFSRQLNIYGFMRKVNLRNVDPAIDDPDASTWSHPTLTRNSPPEVVANFKRRVPPRLPKQRKRSEAGTELPRLDIPPHQALPPHHHVPSSHHQQLGGGIGLPTLPLNMVGDMKNRPRGLSAPGPYGMPPMGTMGHGGMTPIQTPQSATFPSTGSKWGAPGLAPGAPPSAYGRNALPPIAIPAGSGNYGQGGGPQSAYSQLSGISPHDDGSYGPGSAASANDPWARGLRPSTSTSSISAASTSMIHTPPIMEEHEGETNGAGGPGRSHSISTPGSNDAGLDGDISRCE</sequence>
<dbReference type="PANTHER" id="PTHR10015">
    <property type="entry name" value="HEAT SHOCK TRANSCRIPTION FACTOR"/>
    <property type="match status" value="1"/>
</dbReference>
<evidence type="ECO:0000256" key="2">
    <source>
        <dbReference type="ARBA" id="ARBA00006403"/>
    </source>
</evidence>
<reference evidence="8 9" key="1">
    <citation type="submission" date="2014-04" db="EMBL/GenBank/DDBJ databases">
        <authorList>
            <consortium name="DOE Joint Genome Institute"/>
            <person name="Kuo A."/>
            <person name="Girlanda M."/>
            <person name="Perotto S."/>
            <person name="Kohler A."/>
            <person name="Nagy L.G."/>
            <person name="Floudas D."/>
            <person name="Copeland A."/>
            <person name="Barry K.W."/>
            <person name="Cichocki N."/>
            <person name="Veneault-Fourrey C."/>
            <person name="LaButti K."/>
            <person name="Lindquist E.A."/>
            <person name="Lipzen A."/>
            <person name="Lundell T."/>
            <person name="Morin E."/>
            <person name="Murat C."/>
            <person name="Sun H."/>
            <person name="Tunlid A."/>
            <person name="Henrissat B."/>
            <person name="Grigoriev I.V."/>
            <person name="Hibbett D.S."/>
            <person name="Martin F."/>
            <person name="Nordberg H.P."/>
            <person name="Cantor M.N."/>
            <person name="Hua S.X."/>
        </authorList>
    </citation>
    <scope>NUCLEOTIDE SEQUENCE [LARGE SCALE GENOMIC DNA]</scope>
    <source>
        <strain evidence="8 9">MUT 4182</strain>
    </source>
</reference>
<feature type="compositionally biased region" description="Basic residues" evidence="6">
    <location>
        <begin position="177"/>
        <end position="190"/>
    </location>
</feature>
<dbReference type="OrthoDB" id="432483at2759"/>
<feature type="compositionally biased region" description="Low complexity" evidence="6">
    <location>
        <begin position="358"/>
        <end position="370"/>
    </location>
</feature>
<feature type="region of interest" description="Disordered" evidence="6">
    <location>
        <begin position="1"/>
        <end position="75"/>
    </location>
</feature>
<proteinExistence type="inferred from homology"/>
<keyword evidence="3" id="KW-0238">DNA-binding</keyword>
<dbReference type="Gene3D" id="1.10.10.10">
    <property type="entry name" value="Winged helix-like DNA-binding domain superfamily/Winged helix DNA-binding domain"/>
    <property type="match status" value="1"/>
</dbReference>
<keyword evidence="9" id="KW-1185">Reference proteome</keyword>
<dbReference type="HOGENOM" id="CLU_662563_0_0_1"/>
<dbReference type="SUPFAM" id="SSF46785">
    <property type="entry name" value="Winged helix' DNA-binding domain"/>
    <property type="match status" value="1"/>
</dbReference>
<dbReference type="GO" id="GO:0043565">
    <property type="term" value="F:sequence-specific DNA binding"/>
    <property type="evidence" value="ECO:0007669"/>
    <property type="project" value="InterPro"/>
</dbReference>
<dbReference type="GO" id="GO:0003700">
    <property type="term" value="F:DNA-binding transcription factor activity"/>
    <property type="evidence" value="ECO:0007669"/>
    <property type="project" value="InterPro"/>
</dbReference>
<feature type="compositionally biased region" description="Low complexity" evidence="6">
    <location>
        <begin position="36"/>
        <end position="50"/>
    </location>
</feature>
<dbReference type="Pfam" id="PF00447">
    <property type="entry name" value="HSF_DNA-bind"/>
    <property type="match status" value="1"/>
</dbReference>
<evidence type="ECO:0000256" key="5">
    <source>
        <dbReference type="RuleBase" id="RU004020"/>
    </source>
</evidence>
<dbReference type="InterPro" id="IPR036390">
    <property type="entry name" value="WH_DNA-bd_sf"/>
</dbReference>
<dbReference type="AlphaFoldDB" id="A0A0C3QW17"/>
<evidence type="ECO:0000256" key="3">
    <source>
        <dbReference type="ARBA" id="ARBA00023125"/>
    </source>
</evidence>
<dbReference type="InterPro" id="IPR036388">
    <property type="entry name" value="WH-like_DNA-bd_sf"/>
</dbReference>
<name>A0A0C3QW17_9AGAM</name>
<dbReference type="SMART" id="SM00415">
    <property type="entry name" value="HSF"/>
    <property type="match status" value="1"/>
</dbReference>
<evidence type="ECO:0000259" key="7">
    <source>
        <dbReference type="SMART" id="SM00415"/>
    </source>
</evidence>
<keyword evidence="4" id="KW-0539">Nucleus</keyword>
<evidence type="ECO:0000256" key="4">
    <source>
        <dbReference type="ARBA" id="ARBA00023242"/>
    </source>
</evidence>
<feature type="region of interest" description="Disordered" evidence="6">
    <location>
        <begin position="159"/>
        <end position="223"/>
    </location>
</feature>
<feature type="domain" description="HSF-type DNA-binding" evidence="7">
    <location>
        <begin position="75"/>
        <end position="180"/>
    </location>
</feature>
<dbReference type="InterPro" id="IPR000232">
    <property type="entry name" value="HSF_DNA-bd"/>
</dbReference>
<evidence type="ECO:0000313" key="8">
    <source>
        <dbReference type="EMBL" id="KIO33911.1"/>
    </source>
</evidence>
<accession>A0A0C3QW17</accession>
<dbReference type="GO" id="GO:0005634">
    <property type="term" value="C:nucleus"/>
    <property type="evidence" value="ECO:0007669"/>
    <property type="project" value="UniProtKB-SubCell"/>
</dbReference>
<dbReference type="EMBL" id="KN822945">
    <property type="protein sequence ID" value="KIO33911.1"/>
    <property type="molecule type" value="Genomic_DNA"/>
</dbReference>
<feature type="region of interest" description="Disordered" evidence="6">
    <location>
        <begin position="312"/>
        <end position="415"/>
    </location>
</feature>
<evidence type="ECO:0000256" key="6">
    <source>
        <dbReference type="SAM" id="MobiDB-lite"/>
    </source>
</evidence>